<evidence type="ECO:0000313" key="6">
    <source>
        <dbReference type="Proteomes" id="UP001626550"/>
    </source>
</evidence>
<feature type="transmembrane region" description="Helical" evidence="3">
    <location>
        <begin position="125"/>
        <end position="147"/>
    </location>
</feature>
<accession>A0ABD2PXT3</accession>
<evidence type="ECO:0000256" key="3">
    <source>
        <dbReference type="SAM" id="Phobius"/>
    </source>
</evidence>
<comment type="subcellular location">
    <subcellularLocation>
        <location evidence="1">Cell membrane</location>
        <topology evidence="1">Multi-pass membrane protein</topology>
    </subcellularLocation>
</comment>
<dbReference type="PRINTS" id="PR00121">
    <property type="entry name" value="NAKATPASE"/>
</dbReference>
<dbReference type="AlphaFoldDB" id="A0ABD2PXT3"/>
<dbReference type="SUPFAM" id="SSF81665">
    <property type="entry name" value="Calcium ATPase, transmembrane domain M"/>
    <property type="match status" value="1"/>
</dbReference>
<feature type="transmembrane region" description="Helical" evidence="3">
    <location>
        <begin position="21"/>
        <end position="41"/>
    </location>
</feature>
<proteinExistence type="predicted"/>
<name>A0ABD2PXT3_9PLAT</name>
<keyword evidence="3" id="KW-1133">Transmembrane helix</keyword>
<dbReference type="GO" id="GO:0005886">
    <property type="term" value="C:plasma membrane"/>
    <property type="evidence" value="ECO:0007669"/>
    <property type="project" value="UniProtKB-SubCell"/>
</dbReference>
<dbReference type="InterPro" id="IPR006068">
    <property type="entry name" value="ATPase_P-typ_cation-transptr_C"/>
</dbReference>
<comment type="caution">
    <text evidence="5">The sequence shown here is derived from an EMBL/GenBank/DDBJ whole genome shotgun (WGS) entry which is preliminary data.</text>
</comment>
<dbReference type="PANTHER" id="PTHR43294">
    <property type="entry name" value="SODIUM/POTASSIUM-TRANSPORTING ATPASE SUBUNIT ALPHA"/>
    <property type="match status" value="1"/>
</dbReference>
<feature type="transmembrane region" description="Helical" evidence="3">
    <location>
        <begin position="153"/>
        <end position="170"/>
    </location>
</feature>
<dbReference type="Pfam" id="PF00689">
    <property type="entry name" value="Cation_ATPase_C"/>
    <property type="match status" value="1"/>
</dbReference>
<reference evidence="5 6" key="1">
    <citation type="submission" date="2024-11" db="EMBL/GenBank/DDBJ databases">
        <title>Adaptive evolution of stress response genes in parasites aligns with host niche diversity.</title>
        <authorList>
            <person name="Hahn C."/>
            <person name="Resl P."/>
        </authorList>
    </citation>
    <scope>NUCLEOTIDE SEQUENCE [LARGE SCALE GENOMIC DNA]</scope>
    <source>
        <strain evidence="5">EGGRZ-B1_66</strain>
        <tissue evidence="5">Body</tissue>
    </source>
</reference>
<dbReference type="PANTHER" id="PTHR43294:SF21">
    <property type="entry name" value="CATION TRANSPORTING ATPASE"/>
    <property type="match status" value="1"/>
</dbReference>
<feature type="domain" description="Cation-transporting P-type ATPase C-terminal" evidence="4">
    <location>
        <begin position="1"/>
        <end position="177"/>
    </location>
</feature>
<sequence length="193" mass="23034">MRRKPRDPLKDKLVNERLISLAYGQIGMIQAAAGFFSYLLIMLEHGFYPGKLINLRTEWDDRRINDLEDSYGQEWTFKARKQLEFTCQTAFFTSIVVVQWSDLLISKTRRNSILYQGLRNQRLNLALYFETILAFLLCYCPGVQTALRMMPLRFWWWFLPLPFSLVILIYDELRKLLLRKLGPGSWVERETYY</sequence>
<dbReference type="Gene3D" id="1.20.1110.10">
    <property type="entry name" value="Calcium-transporting ATPase, transmembrane domain"/>
    <property type="match status" value="1"/>
</dbReference>
<keyword evidence="2" id="KW-1003">Cell membrane</keyword>
<dbReference type="FunFam" id="1.20.1110.10:FF:000095">
    <property type="entry name" value="Sodium/potassium-transporting ATPase subunit alpha-1"/>
    <property type="match status" value="1"/>
</dbReference>
<dbReference type="InterPro" id="IPR050510">
    <property type="entry name" value="Cation_transp_ATPase_P-type"/>
</dbReference>
<keyword evidence="6" id="KW-1185">Reference proteome</keyword>
<gene>
    <name evidence="5" type="primary">ATP1A1_1</name>
    <name evidence="5" type="ORF">Ciccas_009679</name>
</gene>
<evidence type="ECO:0000256" key="1">
    <source>
        <dbReference type="ARBA" id="ARBA00004651"/>
    </source>
</evidence>
<evidence type="ECO:0000259" key="4">
    <source>
        <dbReference type="Pfam" id="PF00689"/>
    </source>
</evidence>
<organism evidence="5 6">
    <name type="scientific">Cichlidogyrus casuarinus</name>
    <dbReference type="NCBI Taxonomy" id="1844966"/>
    <lineage>
        <taxon>Eukaryota</taxon>
        <taxon>Metazoa</taxon>
        <taxon>Spiralia</taxon>
        <taxon>Lophotrochozoa</taxon>
        <taxon>Platyhelminthes</taxon>
        <taxon>Monogenea</taxon>
        <taxon>Monopisthocotylea</taxon>
        <taxon>Dactylogyridea</taxon>
        <taxon>Ancyrocephalidae</taxon>
        <taxon>Cichlidogyrus</taxon>
    </lineage>
</organism>
<keyword evidence="3" id="KW-0472">Membrane</keyword>
<feature type="transmembrane region" description="Helical" evidence="3">
    <location>
        <begin position="85"/>
        <end position="105"/>
    </location>
</feature>
<dbReference type="EMBL" id="JBJKFK010002043">
    <property type="protein sequence ID" value="KAL3311737.1"/>
    <property type="molecule type" value="Genomic_DNA"/>
</dbReference>
<keyword evidence="3" id="KW-0812">Transmembrane</keyword>
<protein>
    <submittedName>
        <fullName evidence="5">Sodium/potassium-transporting ATPase subunit alpha-1</fullName>
    </submittedName>
</protein>
<evidence type="ECO:0000313" key="5">
    <source>
        <dbReference type="EMBL" id="KAL3311737.1"/>
    </source>
</evidence>
<evidence type="ECO:0000256" key="2">
    <source>
        <dbReference type="ARBA" id="ARBA00022475"/>
    </source>
</evidence>
<dbReference type="InterPro" id="IPR023298">
    <property type="entry name" value="ATPase_P-typ_TM_dom_sf"/>
</dbReference>
<dbReference type="Proteomes" id="UP001626550">
    <property type="component" value="Unassembled WGS sequence"/>
</dbReference>